<evidence type="ECO:0000259" key="1">
    <source>
        <dbReference type="PROSITE" id="PS50404"/>
    </source>
</evidence>
<dbReference type="GO" id="GO:0016740">
    <property type="term" value="F:transferase activity"/>
    <property type="evidence" value="ECO:0007669"/>
    <property type="project" value="UniProtKB-KW"/>
</dbReference>
<organism evidence="2 3">
    <name type="scientific">Henriciella barbarensis</name>
    <dbReference type="NCBI Taxonomy" id="86342"/>
    <lineage>
        <taxon>Bacteria</taxon>
        <taxon>Pseudomonadati</taxon>
        <taxon>Pseudomonadota</taxon>
        <taxon>Alphaproteobacteria</taxon>
        <taxon>Hyphomonadales</taxon>
        <taxon>Hyphomonadaceae</taxon>
        <taxon>Henriciella</taxon>
    </lineage>
</organism>
<evidence type="ECO:0000313" key="3">
    <source>
        <dbReference type="Proteomes" id="UP000265431"/>
    </source>
</evidence>
<dbReference type="PROSITE" id="PS50404">
    <property type="entry name" value="GST_NTER"/>
    <property type="match status" value="1"/>
</dbReference>
<dbReference type="InterPro" id="IPR036249">
    <property type="entry name" value="Thioredoxin-like_sf"/>
</dbReference>
<reference evidence="2 3" key="1">
    <citation type="submission" date="2018-08" db="EMBL/GenBank/DDBJ databases">
        <title>Henriciella mobilis sp. nov., isolated from seawater.</title>
        <authorList>
            <person name="Cheng H."/>
            <person name="Wu Y.-H."/>
            <person name="Xu X.-W."/>
            <person name="Guo L.-L."/>
        </authorList>
    </citation>
    <scope>NUCLEOTIDE SEQUENCE [LARGE SCALE GENOMIC DNA]</scope>
    <source>
        <strain evidence="2 3">CCUG66934</strain>
    </source>
</reference>
<feature type="domain" description="GST N-terminal" evidence="1">
    <location>
        <begin position="5"/>
        <end position="84"/>
    </location>
</feature>
<dbReference type="EMBL" id="QWGB01000005">
    <property type="protein sequence ID" value="RIJ23826.1"/>
    <property type="molecule type" value="Genomic_DNA"/>
</dbReference>
<keyword evidence="2" id="KW-0808">Transferase</keyword>
<protein>
    <submittedName>
        <fullName evidence="2">Glutathione S-transferase</fullName>
    </submittedName>
</protein>
<dbReference type="SUPFAM" id="SSF52833">
    <property type="entry name" value="Thioredoxin-like"/>
    <property type="match status" value="1"/>
</dbReference>
<dbReference type="CDD" id="cd00570">
    <property type="entry name" value="GST_N_family"/>
    <property type="match status" value="1"/>
</dbReference>
<dbReference type="OrthoDB" id="5791869at2"/>
<dbReference type="Proteomes" id="UP000265431">
    <property type="component" value="Unassembled WGS sequence"/>
</dbReference>
<gene>
    <name evidence="2" type="ORF">D1224_06105</name>
</gene>
<dbReference type="InterPro" id="IPR058268">
    <property type="entry name" value="DUF7962"/>
</dbReference>
<evidence type="ECO:0000313" key="2">
    <source>
        <dbReference type="EMBL" id="RIJ23826.1"/>
    </source>
</evidence>
<dbReference type="Pfam" id="PF25907">
    <property type="entry name" value="DUF7962"/>
    <property type="match status" value="1"/>
</dbReference>
<dbReference type="InterPro" id="IPR036282">
    <property type="entry name" value="Glutathione-S-Trfase_C_sf"/>
</dbReference>
<accession>A0A399QXH6</accession>
<dbReference type="InterPro" id="IPR004045">
    <property type="entry name" value="Glutathione_S-Trfase_N"/>
</dbReference>
<proteinExistence type="predicted"/>
<dbReference type="SUPFAM" id="SSF47616">
    <property type="entry name" value="GST C-terminal domain-like"/>
    <property type="match status" value="1"/>
</dbReference>
<comment type="caution">
    <text evidence="2">The sequence shown here is derived from an EMBL/GenBank/DDBJ whole genome shotgun (WGS) entry which is preliminary data.</text>
</comment>
<dbReference type="RefSeq" id="WP_119379015.1">
    <property type="nucleotide sequence ID" value="NZ_QWGB01000005.1"/>
</dbReference>
<keyword evidence="3" id="KW-1185">Reference proteome</keyword>
<sequence>MASAQTIILHHYQTSPFSEKVRLALRMKNLAWASVEIPNMMPKPLLMPLTGGYRKTPVMQIGADIFLDSAMIIRALEERFEIPQLDLPGHEGLSNVVGSWADGKWFQTSVAIIFGSIGDQVPEAFKKDREQLSGRPFDTDAMKAVVPMMKDQWRAQMAWLEQRLAGGQGAGAGNWLVSTKPGLVDVHAFMNPWFIESALPDFLTECFKSFPRTADWYARMKEIEGQTPEDITGEEALEIALNAAPRLKAAKTEGELQAFEPGQRVAVAADDYGRDWVEGEIVIATADRIIIHRHDEQAETLNLHFPRTGFMVRRLG</sequence>
<dbReference type="AlphaFoldDB" id="A0A399QXH6"/>
<dbReference type="CDD" id="cd00299">
    <property type="entry name" value="GST_C_family"/>
    <property type="match status" value="1"/>
</dbReference>
<name>A0A399QXH6_9PROT</name>
<dbReference type="Pfam" id="PF13417">
    <property type="entry name" value="GST_N_3"/>
    <property type="match status" value="1"/>
</dbReference>
<dbReference type="Gene3D" id="3.40.30.110">
    <property type="match status" value="2"/>
</dbReference>